<keyword evidence="4" id="KW-1185">Reference proteome</keyword>
<evidence type="ECO:0000313" key="3">
    <source>
        <dbReference type="EMBL" id="PQA42628.1"/>
    </source>
</evidence>
<dbReference type="InterPro" id="IPR001455">
    <property type="entry name" value="TusA-like"/>
</dbReference>
<dbReference type="PANTHER" id="PTHR33279">
    <property type="entry name" value="SULFUR CARRIER PROTEIN YEDF-RELATED"/>
    <property type="match status" value="1"/>
</dbReference>
<keyword evidence="3" id="KW-0808">Transferase</keyword>
<dbReference type="Proteomes" id="UP000243900">
    <property type="component" value="Unassembled WGS sequence"/>
</dbReference>
<evidence type="ECO:0000259" key="2">
    <source>
        <dbReference type="PROSITE" id="PS01148"/>
    </source>
</evidence>
<dbReference type="EMBL" id="PTQZ01000114">
    <property type="protein sequence ID" value="PQA42628.1"/>
    <property type="molecule type" value="Genomic_DNA"/>
</dbReference>
<evidence type="ECO:0000256" key="1">
    <source>
        <dbReference type="ARBA" id="ARBA00008984"/>
    </source>
</evidence>
<comment type="caution">
    <text evidence="3">The sequence shown here is derived from an EMBL/GenBank/DDBJ whole genome shotgun (WGS) entry which is preliminary data.</text>
</comment>
<dbReference type="InterPro" id="IPR036868">
    <property type="entry name" value="TusA-like_sf"/>
</dbReference>
<sequence length="86" mass="9495">MSVPDSAPEPAAVPVLDARGLLCPEPVMLLHKRVRELADGDELLVLATDPSTTRDIPKFCRFLGHALLEESQPEDGLFRYRLRKGG</sequence>
<dbReference type="OrthoDB" id="9797352at2"/>
<reference evidence="4" key="1">
    <citation type="submission" date="2018-02" db="EMBL/GenBank/DDBJ databases">
        <title>Genome sequencing of Solimonas sp. HR-BB.</title>
        <authorList>
            <person name="Lee Y."/>
            <person name="Jeon C.O."/>
        </authorList>
    </citation>
    <scope>NUCLEOTIDE SEQUENCE [LARGE SCALE GENOMIC DNA]</scope>
    <source>
        <strain evidence="4">HR-E</strain>
    </source>
</reference>
<dbReference type="SUPFAM" id="SSF64307">
    <property type="entry name" value="SirA-like"/>
    <property type="match status" value="1"/>
</dbReference>
<feature type="domain" description="UPF0033" evidence="2">
    <location>
        <begin position="16"/>
        <end position="40"/>
    </location>
</feature>
<evidence type="ECO:0000313" key="4">
    <source>
        <dbReference type="Proteomes" id="UP000243900"/>
    </source>
</evidence>
<dbReference type="NCBIfam" id="NF001423">
    <property type="entry name" value="PRK00299.1"/>
    <property type="match status" value="1"/>
</dbReference>
<comment type="similarity">
    <text evidence="1">Belongs to the sulfur carrier protein TusA family.</text>
</comment>
<dbReference type="AlphaFoldDB" id="A0A2P6ASC6"/>
<accession>A0A2P6ASC6</accession>
<dbReference type="PROSITE" id="PS01148">
    <property type="entry name" value="UPF0033"/>
    <property type="match status" value="1"/>
</dbReference>
<dbReference type="Gene3D" id="3.30.110.40">
    <property type="entry name" value="TusA-like domain"/>
    <property type="match status" value="1"/>
</dbReference>
<gene>
    <name evidence="3" type="ORF">C5O18_05770</name>
</gene>
<organism evidence="3 4">
    <name type="scientific">Amnimonas aquatica</name>
    <dbReference type="NCBI Taxonomy" id="2094561"/>
    <lineage>
        <taxon>Bacteria</taxon>
        <taxon>Pseudomonadati</taxon>
        <taxon>Pseudomonadota</taxon>
        <taxon>Gammaproteobacteria</taxon>
        <taxon>Moraxellales</taxon>
        <taxon>Moraxellaceae</taxon>
        <taxon>Amnimonas</taxon>
    </lineage>
</organism>
<proteinExistence type="inferred from homology"/>
<dbReference type="GO" id="GO:0016740">
    <property type="term" value="F:transferase activity"/>
    <property type="evidence" value="ECO:0007669"/>
    <property type="project" value="UniProtKB-KW"/>
</dbReference>
<dbReference type="PANTHER" id="PTHR33279:SF2">
    <property type="entry name" value="SULFUR CARRIER PROTEIN TUSA"/>
    <property type="match status" value="1"/>
</dbReference>
<dbReference type="RefSeq" id="WP_105192278.1">
    <property type="nucleotide sequence ID" value="NZ_PTQZ01000114.1"/>
</dbReference>
<dbReference type="Pfam" id="PF01206">
    <property type="entry name" value="TusA"/>
    <property type="match status" value="1"/>
</dbReference>
<protein>
    <submittedName>
        <fullName evidence="3">Sulfurtransferase TusA</fullName>
    </submittedName>
</protein>
<name>A0A2P6ASC6_9GAMM</name>